<evidence type="ECO:0000259" key="1">
    <source>
        <dbReference type="Pfam" id="PF14529"/>
    </source>
</evidence>
<dbReference type="PANTHER" id="PTHR33776:SF4">
    <property type="entry name" value="ENDONUCLEASE_EXONUCLEASE_PHOSPHATASE DOMAIN-CONTAINING PROTEIN"/>
    <property type="match status" value="1"/>
</dbReference>
<name>A0A1B6GCE0_9HEMI</name>
<dbReference type="SUPFAM" id="SSF56219">
    <property type="entry name" value="DNase I-like"/>
    <property type="match status" value="1"/>
</dbReference>
<dbReference type="EMBL" id="GECZ01009670">
    <property type="protein sequence ID" value="JAS60099.1"/>
    <property type="molecule type" value="Transcribed_RNA"/>
</dbReference>
<evidence type="ECO:0000313" key="2">
    <source>
        <dbReference type="EMBL" id="JAS60099.1"/>
    </source>
</evidence>
<organism evidence="2">
    <name type="scientific">Cuerna arida</name>
    <dbReference type="NCBI Taxonomy" id="1464854"/>
    <lineage>
        <taxon>Eukaryota</taxon>
        <taxon>Metazoa</taxon>
        <taxon>Ecdysozoa</taxon>
        <taxon>Arthropoda</taxon>
        <taxon>Hexapoda</taxon>
        <taxon>Insecta</taxon>
        <taxon>Pterygota</taxon>
        <taxon>Neoptera</taxon>
        <taxon>Paraneoptera</taxon>
        <taxon>Hemiptera</taxon>
        <taxon>Auchenorrhyncha</taxon>
        <taxon>Membracoidea</taxon>
        <taxon>Cicadellidae</taxon>
        <taxon>Cicadellinae</taxon>
        <taxon>Proconiini</taxon>
        <taxon>Cuerna</taxon>
    </lineage>
</organism>
<dbReference type="AlphaFoldDB" id="A0A1B6GCE0"/>
<sequence>MCSLVTDFDFHVFGASETWLDPSTPSDRCEIQGYTMVGGGVAIYVKDGIAFSRFILSEVDCAIDYVAVVLKTRGVRLGICIAYRPPNAKYTCLKSLFHSLFAEMAAEVDTVIYLGDTNIDLMSHTNNDTKYLRQLMKNMNIVQQICEPTRVTANSATLIDHIITEKSMRLESCGTIDASSITDHRGVKITDHKLVYCSMYCKVKKEVTKFIRYRDYSQLDGNKFLTDVANVDWESSKFIRGVQNIERFISSNIARIYDENAPIVSKRVTKAKAPWRSKEITEFTKVKNKLKRTYWHTRTKNDWNVYKCARNRLNHMIRTAKKDFFTEKLTGCKGSREFWNCMKQGNVVGGTKRVQQLDQEFDMDSVNKYFA</sequence>
<dbReference type="GO" id="GO:0003824">
    <property type="term" value="F:catalytic activity"/>
    <property type="evidence" value="ECO:0007669"/>
    <property type="project" value="InterPro"/>
</dbReference>
<reference evidence="2" key="1">
    <citation type="submission" date="2015-11" db="EMBL/GenBank/DDBJ databases">
        <title>De novo transcriptome assembly of four potential Pierce s Disease insect vectors from Arizona vineyards.</title>
        <authorList>
            <person name="Tassone E.E."/>
        </authorList>
    </citation>
    <scope>NUCLEOTIDE SEQUENCE</scope>
</reference>
<feature type="non-terminal residue" evidence="2">
    <location>
        <position position="371"/>
    </location>
</feature>
<dbReference type="PANTHER" id="PTHR33776">
    <property type="entry name" value="ENDO/EXONUCLEASE/PHOSPHATASE DOMAIN-CONTAINING PROTEIN"/>
    <property type="match status" value="1"/>
</dbReference>
<feature type="domain" description="Endonuclease/exonuclease/phosphatase" evidence="1">
    <location>
        <begin position="79"/>
        <end position="187"/>
    </location>
</feature>
<accession>A0A1B6GCE0</accession>
<gene>
    <name evidence="2" type="ORF">g.5217</name>
</gene>
<dbReference type="Gene3D" id="3.60.10.10">
    <property type="entry name" value="Endonuclease/exonuclease/phosphatase"/>
    <property type="match status" value="1"/>
</dbReference>
<dbReference type="InterPro" id="IPR005135">
    <property type="entry name" value="Endo/exonuclease/phosphatase"/>
</dbReference>
<dbReference type="InterPro" id="IPR036691">
    <property type="entry name" value="Endo/exonu/phosph_ase_sf"/>
</dbReference>
<protein>
    <recommendedName>
        <fullName evidence="1">Endonuclease/exonuclease/phosphatase domain-containing protein</fullName>
    </recommendedName>
</protein>
<proteinExistence type="predicted"/>
<dbReference type="Pfam" id="PF14529">
    <property type="entry name" value="Exo_endo_phos_2"/>
    <property type="match status" value="1"/>
</dbReference>